<evidence type="ECO:0000259" key="5">
    <source>
        <dbReference type="PROSITE" id="PS50111"/>
    </source>
</evidence>
<dbReference type="PROSITE" id="PS50111">
    <property type="entry name" value="CHEMOTAXIS_TRANSDUC_2"/>
    <property type="match status" value="1"/>
</dbReference>
<dbReference type="NCBIfam" id="TIGR00229">
    <property type="entry name" value="sensory_box"/>
    <property type="match status" value="1"/>
</dbReference>
<dbReference type="CDD" id="cd00130">
    <property type="entry name" value="PAS"/>
    <property type="match status" value="1"/>
</dbReference>
<dbReference type="PANTHER" id="PTHR32089:SF52">
    <property type="entry name" value="CHEMOTAXIS SIGNAL TRANSDUCTION SYSTEM METHYL ACCEPTING SENSORY TRANSDUCER WITH PAS SENSORY DOMAIN"/>
    <property type="match status" value="1"/>
</dbReference>
<keyword evidence="4" id="KW-0812">Transmembrane</keyword>
<evidence type="ECO:0000259" key="6">
    <source>
        <dbReference type="PROSITE" id="PS50112"/>
    </source>
</evidence>
<feature type="domain" description="PAS" evidence="6">
    <location>
        <begin position="17"/>
        <end position="56"/>
    </location>
</feature>
<protein>
    <submittedName>
        <fullName evidence="7">Methyl-accepting chemotaxis protein</fullName>
    </submittedName>
</protein>
<dbReference type="InterPro" id="IPR013655">
    <property type="entry name" value="PAS_fold_3"/>
</dbReference>
<dbReference type="PANTHER" id="PTHR32089">
    <property type="entry name" value="METHYL-ACCEPTING CHEMOTAXIS PROTEIN MCPB"/>
    <property type="match status" value="1"/>
</dbReference>
<reference evidence="7 8" key="1">
    <citation type="submission" date="2023-03" db="EMBL/GenBank/DDBJ databases">
        <title>Draft genome sequence of Thalassotalea eurytherma JCM 18482T.</title>
        <authorList>
            <person name="Sawabe T."/>
        </authorList>
    </citation>
    <scope>NUCLEOTIDE SEQUENCE [LARGE SCALE GENOMIC DNA]</scope>
    <source>
        <strain evidence="7 8">JCM 18482</strain>
    </source>
</reference>
<proteinExistence type="predicted"/>
<dbReference type="SMART" id="SM00283">
    <property type="entry name" value="MA"/>
    <property type="match status" value="1"/>
</dbReference>
<evidence type="ECO:0000256" key="1">
    <source>
        <dbReference type="ARBA" id="ARBA00004370"/>
    </source>
</evidence>
<accession>A0ABQ6H5L2</accession>
<name>A0ABQ6H5L2_9GAMM</name>
<dbReference type="Pfam" id="PF00015">
    <property type="entry name" value="MCPsignal"/>
    <property type="match status" value="1"/>
</dbReference>
<gene>
    <name evidence="7" type="ORF">theurythT_16080</name>
</gene>
<dbReference type="Gene3D" id="1.10.287.950">
    <property type="entry name" value="Methyl-accepting chemotaxis protein"/>
    <property type="match status" value="1"/>
</dbReference>
<keyword evidence="4" id="KW-0472">Membrane</keyword>
<dbReference type="Pfam" id="PF08447">
    <property type="entry name" value="PAS_3"/>
    <property type="match status" value="1"/>
</dbReference>
<evidence type="ECO:0000256" key="4">
    <source>
        <dbReference type="SAM" id="Phobius"/>
    </source>
</evidence>
<feature type="domain" description="Methyl-accepting transducer" evidence="5">
    <location>
        <begin position="240"/>
        <end position="476"/>
    </location>
</feature>
<dbReference type="PROSITE" id="PS50112">
    <property type="entry name" value="PAS"/>
    <property type="match status" value="1"/>
</dbReference>
<evidence type="ECO:0000313" key="8">
    <source>
        <dbReference type="Proteomes" id="UP001157133"/>
    </source>
</evidence>
<dbReference type="RefSeq" id="WP_284207513.1">
    <property type="nucleotide sequence ID" value="NZ_BSSU01000007.1"/>
</dbReference>
<dbReference type="CDD" id="cd11386">
    <property type="entry name" value="MCP_signal"/>
    <property type="match status" value="1"/>
</dbReference>
<dbReference type="InterPro" id="IPR035965">
    <property type="entry name" value="PAS-like_dom_sf"/>
</dbReference>
<dbReference type="SUPFAM" id="SSF58104">
    <property type="entry name" value="Methyl-accepting chemotaxis protein (MCP) signaling domain"/>
    <property type="match status" value="1"/>
</dbReference>
<dbReference type="InterPro" id="IPR001610">
    <property type="entry name" value="PAC"/>
</dbReference>
<dbReference type="Proteomes" id="UP001157133">
    <property type="component" value="Unassembled WGS sequence"/>
</dbReference>
<organism evidence="7 8">
    <name type="scientific">Thalassotalea eurytherma</name>
    <dbReference type="NCBI Taxonomy" id="1144278"/>
    <lineage>
        <taxon>Bacteria</taxon>
        <taxon>Pseudomonadati</taxon>
        <taxon>Pseudomonadota</taxon>
        <taxon>Gammaproteobacteria</taxon>
        <taxon>Alteromonadales</taxon>
        <taxon>Colwelliaceae</taxon>
        <taxon>Thalassotalea</taxon>
    </lineage>
</organism>
<dbReference type="SUPFAM" id="SSF55785">
    <property type="entry name" value="PYP-like sensor domain (PAS domain)"/>
    <property type="match status" value="1"/>
</dbReference>
<evidence type="ECO:0000256" key="3">
    <source>
        <dbReference type="PROSITE-ProRule" id="PRU00284"/>
    </source>
</evidence>
<dbReference type="EMBL" id="BSSU01000007">
    <property type="protein sequence ID" value="GLX82156.1"/>
    <property type="molecule type" value="Genomic_DNA"/>
</dbReference>
<dbReference type="Gene3D" id="3.30.450.20">
    <property type="entry name" value="PAS domain"/>
    <property type="match status" value="1"/>
</dbReference>
<keyword evidence="8" id="KW-1185">Reference proteome</keyword>
<comment type="subcellular location">
    <subcellularLocation>
        <location evidence="1">Membrane</location>
    </subcellularLocation>
</comment>
<evidence type="ECO:0000256" key="2">
    <source>
        <dbReference type="ARBA" id="ARBA00023224"/>
    </source>
</evidence>
<keyword evidence="2 3" id="KW-0807">Transducer</keyword>
<sequence>MTTTNNEVIFPQHEQLVSITDTYGTITYANEVFCRIAGYEESELVGQAHNIVRHPDMPKAAFADMWSKLKRGDSWRGLVKNRCKNGDYYWVDAYVTPLYDGNEITGFQSVRCRPTEQQKKDALALYDAINAGKSVSEFSTNFSLKYVLMALTTMLAMILTYVLTSSALASVIPLVFAIAIFAIFQQELVGIPQYATSLKQTIDSPSRWLFSGYGLKALLTYPEKLAFAKIRTVLGRAEDAGHNLAAVSHGLAESAEQSLNGLVEENTQLNELACAIEQMSNSISEVSSHSNVVFEYVGNVQTICASTKDSINSNKTTIGSLADEVDEAANVATSLVSDADQIATIMAEIEGIADQTNLLALNAAIEAARAGEQGRGFAVVADEVRTLASRTQSATEQIQISVRELQSTISHWSKTMQQSKDNVDACNEQSTQATIAMDEVISLVEQVNTIAQNVSSSTDEQADVASSINQRVNNIAEISQQNKEIAISVNDNGTAVRKSVEDIEHLSDTFR</sequence>
<dbReference type="SMART" id="SM00086">
    <property type="entry name" value="PAC"/>
    <property type="match status" value="1"/>
</dbReference>
<keyword evidence="4" id="KW-1133">Transmembrane helix</keyword>
<dbReference type="InterPro" id="IPR004089">
    <property type="entry name" value="MCPsignal_dom"/>
</dbReference>
<evidence type="ECO:0000313" key="7">
    <source>
        <dbReference type="EMBL" id="GLX82156.1"/>
    </source>
</evidence>
<comment type="caution">
    <text evidence="7">The sequence shown here is derived from an EMBL/GenBank/DDBJ whole genome shotgun (WGS) entry which is preliminary data.</text>
</comment>
<dbReference type="InterPro" id="IPR000014">
    <property type="entry name" value="PAS"/>
</dbReference>
<feature type="transmembrane region" description="Helical" evidence="4">
    <location>
        <begin position="167"/>
        <end position="184"/>
    </location>
</feature>